<sequence>MTSGPAPRAALDQLDRLKEVPAAPERPSPLPRLQVAFLCCVDASHFYTVCSIFSYAAVLSADLHWVADRNEAGFVAGWLQSANVFGRVLTSTVWGFVAMRWGFRPILALTLFALLTGGVLFGLCTNLMGAMCIRFIFFGMLNGWPAIYGPIAASVAGDDRQTDVIGMLLAAGSGMQLVGPAIGGWTYNFLPTLPALIPSLIGCMMALASLALFSRVHHGIRKPQAEEAKDVDQSPGTPSKSPRTAWSVLRAWPVPLVIFMRLWNGFALFAIFEAAPLWLVSDRELGGLGMSEKQVGSLLSRSGLWNLFFFSFVLPYLARAVGGRGVSAIFSVIGAAGATLLPSSTSTVVANGFHLVTASAMMSQAAMNITFTNNAAGQADRAVVTGVAVTVETIGKALGPILTSTMFAWCLRHWGFDGHGAVFYVLAAFSGIQLACTLLLPSFVESPEFLRRRGHELVAVEEPQKEIPATVLGVEEATPVMLRAHSA</sequence>
<feature type="transmembrane region" description="Helical" evidence="7">
    <location>
        <begin position="256"/>
        <end position="278"/>
    </location>
</feature>
<dbReference type="PANTHER" id="PTHR23504:SF15">
    <property type="entry name" value="MAJOR FACILITATOR SUPERFAMILY (MFS) PROFILE DOMAIN-CONTAINING PROTEIN"/>
    <property type="match status" value="1"/>
</dbReference>
<feature type="region of interest" description="Disordered" evidence="6">
    <location>
        <begin position="224"/>
        <end position="243"/>
    </location>
</feature>
<evidence type="ECO:0000256" key="2">
    <source>
        <dbReference type="ARBA" id="ARBA00022448"/>
    </source>
</evidence>
<feature type="transmembrane region" description="Helical" evidence="7">
    <location>
        <begin position="106"/>
        <end position="129"/>
    </location>
</feature>
<keyword evidence="2" id="KW-0813">Transport</keyword>
<accession>A0A812Q0A1</accession>
<evidence type="ECO:0000256" key="4">
    <source>
        <dbReference type="ARBA" id="ARBA00022989"/>
    </source>
</evidence>
<keyword evidence="3 7" id="KW-0812">Transmembrane</keyword>
<comment type="subcellular location">
    <subcellularLocation>
        <location evidence="1">Membrane</location>
        <topology evidence="1">Multi-pass membrane protein</topology>
    </subcellularLocation>
</comment>
<dbReference type="InterPro" id="IPR036259">
    <property type="entry name" value="MFS_trans_sf"/>
</dbReference>
<comment type="caution">
    <text evidence="8">The sequence shown here is derived from an EMBL/GenBank/DDBJ whole genome shotgun (WGS) entry which is preliminary data.</text>
</comment>
<dbReference type="AlphaFoldDB" id="A0A812Q0A1"/>
<organism evidence="8 9">
    <name type="scientific">Symbiodinium natans</name>
    <dbReference type="NCBI Taxonomy" id="878477"/>
    <lineage>
        <taxon>Eukaryota</taxon>
        <taxon>Sar</taxon>
        <taxon>Alveolata</taxon>
        <taxon>Dinophyceae</taxon>
        <taxon>Suessiales</taxon>
        <taxon>Symbiodiniaceae</taxon>
        <taxon>Symbiodinium</taxon>
    </lineage>
</organism>
<dbReference type="InterPro" id="IPR011701">
    <property type="entry name" value="MFS"/>
</dbReference>
<evidence type="ECO:0000313" key="9">
    <source>
        <dbReference type="Proteomes" id="UP000604046"/>
    </source>
</evidence>
<dbReference type="PANTHER" id="PTHR23504">
    <property type="entry name" value="MAJOR FACILITATOR SUPERFAMILY DOMAIN-CONTAINING PROTEIN 10"/>
    <property type="match status" value="1"/>
</dbReference>
<feature type="transmembrane region" description="Helical" evidence="7">
    <location>
        <begin position="298"/>
        <end position="318"/>
    </location>
</feature>
<feature type="compositionally biased region" description="Polar residues" evidence="6">
    <location>
        <begin position="234"/>
        <end position="243"/>
    </location>
</feature>
<dbReference type="Proteomes" id="UP000604046">
    <property type="component" value="Unassembled WGS sequence"/>
</dbReference>
<keyword evidence="5 7" id="KW-0472">Membrane</keyword>
<keyword evidence="9" id="KW-1185">Reference proteome</keyword>
<feature type="transmembrane region" description="Helical" evidence="7">
    <location>
        <begin position="35"/>
        <end position="58"/>
    </location>
</feature>
<dbReference type="Gene3D" id="1.20.1250.20">
    <property type="entry name" value="MFS general substrate transporter like domains"/>
    <property type="match status" value="1"/>
</dbReference>
<evidence type="ECO:0000256" key="7">
    <source>
        <dbReference type="SAM" id="Phobius"/>
    </source>
</evidence>
<evidence type="ECO:0000313" key="8">
    <source>
        <dbReference type="EMBL" id="CAE7360649.1"/>
    </source>
</evidence>
<evidence type="ECO:0000256" key="6">
    <source>
        <dbReference type="SAM" id="MobiDB-lite"/>
    </source>
</evidence>
<feature type="transmembrane region" description="Helical" evidence="7">
    <location>
        <begin position="135"/>
        <end position="157"/>
    </location>
</feature>
<proteinExistence type="predicted"/>
<dbReference type="EMBL" id="CAJNDS010002177">
    <property type="protein sequence ID" value="CAE7360649.1"/>
    <property type="molecule type" value="Genomic_DNA"/>
</dbReference>
<feature type="transmembrane region" description="Helical" evidence="7">
    <location>
        <begin position="193"/>
        <end position="213"/>
    </location>
</feature>
<dbReference type="Pfam" id="PF07690">
    <property type="entry name" value="MFS_1"/>
    <property type="match status" value="1"/>
</dbReference>
<dbReference type="SUPFAM" id="SSF103473">
    <property type="entry name" value="MFS general substrate transporter"/>
    <property type="match status" value="1"/>
</dbReference>
<protein>
    <submittedName>
        <fullName evidence="8">ZIFL2 protein</fullName>
    </submittedName>
</protein>
<gene>
    <name evidence="8" type="primary">ZIFL2</name>
    <name evidence="8" type="ORF">SNAT2548_LOCUS19375</name>
</gene>
<evidence type="ECO:0000256" key="1">
    <source>
        <dbReference type="ARBA" id="ARBA00004141"/>
    </source>
</evidence>
<name>A0A812Q0A1_9DINO</name>
<feature type="transmembrane region" description="Helical" evidence="7">
    <location>
        <begin position="78"/>
        <end position="99"/>
    </location>
</feature>
<dbReference type="GO" id="GO:0016020">
    <property type="term" value="C:membrane"/>
    <property type="evidence" value="ECO:0007669"/>
    <property type="project" value="UniProtKB-SubCell"/>
</dbReference>
<dbReference type="GO" id="GO:0022857">
    <property type="term" value="F:transmembrane transporter activity"/>
    <property type="evidence" value="ECO:0007669"/>
    <property type="project" value="InterPro"/>
</dbReference>
<feature type="transmembrane region" description="Helical" evidence="7">
    <location>
        <begin position="421"/>
        <end position="444"/>
    </location>
</feature>
<feature type="transmembrane region" description="Helical" evidence="7">
    <location>
        <begin position="325"/>
        <end position="343"/>
    </location>
</feature>
<evidence type="ECO:0000256" key="3">
    <source>
        <dbReference type="ARBA" id="ARBA00022692"/>
    </source>
</evidence>
<dbReference type="OrthoDB" id="10262656at2759"/>
<reference evidence="8" key="1">
    <citation type="submission" date="2021-02" db="EMBL/GenBank/DDBJ databases">
        <authorList>
            <person name="Dougan E. K."/>
            <person name="Rhodes N."/>
            <person name="Thang M."/>
            <person name="Chan C."/>
        </authorList>
    </citation>
    <scope>NUCLEOTIDE SEQUENCE</scope>
</reference>
<evidence type="ECO:0000256" key="5">
    <source>
        <dbReference type="ARBA" id="ARBA00023136"/>
    </source>
</evidence>
<keyword evidence="4 7" id="KW-1133">Transmembrane helix</keyword>